<keyword evidence="6 10" id="KW-0407">Ion channel</keyword>
<feature type="binding site" evidence="10">
    <location>
        <position position="84"/>
    </location>
    <ligand>
        <name>Na(+)</name>
        <dbReference type="ChEBI" id="CHEBI:29101"/>
        <note>structural</note>
    </ligand>
</feature>
<comment type="activity regulation">
    <text evidence="10">Na(+) is not transported, but it plays an essential structural role and its presence is essential for fluoride channel function.</text>
</comment>
<evidence type="ECO:0000256" key="7">
    <source>
        <dbReference type="ARBA" id="ARBA00035120"/>
    </source>
</evidence>
<comment type="caution">
    <text evidence="11">The sequence shown here is derived from an EMBL/GenBank/DDBJ whole genome shotgun (WGS) entry which is preliminary data.</text>
</comment>
<evidence type="ECO:0000256" key="1">
    <source>
        <dbReference type="ARBA" id="ARBA00004651"/>
    </source>
</evidence>
<evidence type="ECO:0000256" key="8">
    <source>
        <dbReference type="ARBA" id="ARBA00035585"/>
    </source>
</evidence>
<keyword evidence="10" id="KW-0915">Sodium</keyword>
<protein>
    <recommendedName>
        <fullName evidence="10">Fluoride-specific ion channel FluC</fullName>
    </recommendedName>
</protein>
<keyword evidence="10" id="KW-0813">Transport</keyword>
<dbReference type="HAMAP" id="MF_00454">
    <property type="entry name" value="FluC"/>
    <property type="match status" value="1"/>
</dbReference>
<comment type="similarity">
    <text evidence="7 10">Belongs to the fluoride channel Fluc/FEX (TC 1.A.43) family.</text>
</comment>
<feature type="transmembrane region" description="Helical" evidence="10">
    <location>
        <begin position="105"/>
        <end position="130"/>
    </location>
</feature>
<sequence>MSAAAALALVAVAGGLGAAARFVVDGAVRARTPGAAFPWATVVVNVSGSLLIGLVTGVLLGADDPASLDPWRLAVATGFCGGYTTFSTAMVESVRLARSDRWRLALANAVGTMALTLAAVAAGIAVGVAVSDGLGVGLGVGW</sequence>
<evidence type="ECO:0000256" key="3">
    <source>
        <dbReference type="ARBA" id="ARBA00022692"/>
    </source>
</evidence>
<dbReference type="EMBL" id="JALQCY010000003">
    <property type="protein sequence ID" value="MCK9793907.1"/>
    <property type="molecule type" value="Genomic_DNA"/>
</dbReference>
<dbReference type="InterPro" id="IPR003691">
    <property type="entry name" value="FluC"/>
</dbReference>
<evidence type="ECO:0000256" key="2">
    <source>
        <dbReference type="ARBA" id="ARBA00022475"/>
    </source>
</evidence>
<comment type="catalytic activity">
    <reaction evidence="8">
        <text>fluoride(in) = fluoride(out)</text>
        <dbReference type="Rhea" id="RHEA:76159"/>
        <dbReference type="ChEBI" id="CHEBI:17051"/>
    </reaction>
    <physiologicalReaction direction="left-to-right" evidence="8">
        <dbReference type="Rhea" id="RHEA:76160"/>
    </physiologicalReaction>
</comment>
<dbReference type="PANTHER" id="PTHR28259:SF1">
    <property type="entry name" value="FLUORIDE EXPORT PROTEIN 1-RELATED"/>
    <property type="match status" value="1"/>
</dbReference>
<comment type="subcellular location">
    <subcellularLocation>
        <location evidence="1 10">Cell membrane</location>
        <topology evidence="1 10">Multi-pass membrane protein</topology>
    </subcellularLocation>
</comment>
<accession>A0ABT0J365</accession>
<evidence type="ECO:0000313" key="11">
    <source>
        <dbReference type="EMBL" id="MCK9793907.1"/>
    </source>
</evidence>
<feature type="transmembrane region" description="Helical" evidence="10">
    <location>
        <begin position="35"/>
        <end position="62"/>
    </location>
</feature>
<organism evidence="11 12">
    <name type="scientific">Isoptericola peretonis</name>
    <dbReference type="NCBI Taxonomy" id="2918523"/>
    <lineage>
        <taxon>Bacteria</taxon>
        <taxon>Bacillati</taxon>
        <taxon>Actinomycetota</taxon>
        <taxon>Actinomycetes</taxon>
        <taxon>Micrococcales</taxon>
        <taxon>Promicromonosporaceae</taxon>
        <taxon>Isoptericola</taxon>
    </lineage>
</organism>
<dbReference type="RefSeq" id="WP_416343770.1">
    <property type="nucleotide sequence ID" value="NZ_JALQCY010000003.1"/>
</dbReference>
<dbReference type="Proteomes" id="UP001651050">
    <property type="component" value="Unassembled WGS sequence"/>
</dbReference>
<evidence type="ECO:0000256" key="10">
    <source>
        <dbReference type="HAMAP-Rule" id="MF_00454"/>
    </source>
</evidence>
<comment type="function">
    <text evidence="9 10">Fluoride-specific ion channel. Important for reducing fluoride concentration in the cell, thus reducing its toxicity.</text>
</comment>
<keyword evidence="3 10" id="KW-0812">Transmembrane</keyword>
<keyword evidence="10" id="KW-0406">Ion transport</keyword>
<keyword evidence="12" id="KW-1185">Reference proteome</keyword>
<comment type="caution">
    <text evidence="10">Lacks conserved residue(s) required for the propagation of feature annotation.</text>
</comment>
<name>A0ABT0J365_9MICO</name>
<evidence type="ECO:0000256" key="4">
    <source>
        <dbReference type="ARBA" id="ARBA00022989"/>
    </source>
</evidence>
<keyword evidence="2 10" id="KW-1003">Cell membrane</keyword>
<evidence type="ECO:0000256" key="6">
    <source>
        <dbReference type="ARBA" id="ARBA00023303"/>
    </source>
</evidence>
<keyword evidence="4 10" id="KW-1133">Transmembrane helix</keyword>
<keyword evidence="5 10" id="KW-0472">Membrane</keyword>
<dbReference type="PANTHER" id="PTHR28259">
    <property type="entry name" value="FLUORIDE EXPORT PROTEIN 1-RELATED"/>
    <property type="match status" value="1"/>
</dbReference>
<dbReference type="Pfam" id="PF02537">
    <property type="entry name" value="CRCB"/>
    <property type="match status" value="1"/>
</dbReference>
<evidence type="ECO:0000256" key="9">
    <source>
        <dbReference type="ARBA" id="ARBA00049940"/>
    </source>
</evidence>
<feature type="binding site" evidence="10">
    <location>
        <position position="81"/>
    </location>
    <ligand>
        <name>Na(+)</name>
        <dbReference type="ChEBI" id="CHEBI:29101"/>
        <note>structural</note>
    </ligand>
</feature>
<evidence type="ECO:0000256" key="5">
    <source>
        <dbReference type="ARBA" id="ARBA00023136"/>
    </source>
</evidence>
<gene>
    <name evidence="10" type="primary">fluC</name>
    <name evidence="10" type="synonym">crcB</name>
    <name evidence="11" type="ORF">M1843_09145</name>
</gene>
<evidence type="ECO:0000313" key="12">
    <source>
        <dbReference type="Proteomes" id="UP001651050"/>
    </source>
</evidence>
<proteinExistence type="inferred from homology"/>
<keyword evidence="10" id="KW-0479">Metal-binding</keyword>
<reference evidence="11 12" key="1">
    <citation type="submission" date="2022-02" db="EMBL/GenBank/DDBJ databases">
        <title>The car tank lid bacteriome: a reservoir of bacteria with potential in bioremediation of fuel.</title>
        <authorList>
            <person name="Vidal-Verdu A."/>
            <person name="Gomez-Martinez D."/>
            <person name="Latorre-Perez A."/>
            <person name="Pereto J."/>
            <person name="Porcar M."/>
        </authorList>
    </citation>
    <scope>NUCLEOTIDE SEQUENCE [LARGE SCALE GENOMIC DNA]</scope>
    <source>
        <strain evidence="11 12">4D.3</strain>
    </source>
</reference>